<evidence type="ECO:0000259" key="2">
    <source>
        <dbReference type="Pfam" id="PF18291"/>
    </source>
</evidence>
<name>A0A3P1XP77_TANFO</name>
<comment type="caution">
    <text evidence="3">The sequence shown here is derived from an EMBL/GenBank/DDBJ whole genome shotgun (WGS) entry which is preliminary data.</text>
</comment>
<dbReference type="Gene3D" id="4.10.520.10">
    <property type="entry name" value="IHF-like DNA-binding proteins"/>
    <property type="match status" value="1"/>
</dbReference>
<reference evidence="3 4" key="1">
    <citation type="submission" date="2018-11" db="EMBL/GenBank/DDBJ databases">
        <title>Genomes From Bacteria Associated with the Canine Oral Cavity: a Test Case for Automated Genome-Based Taxonomic Assignment.</title>
        <authorList>
            <person name="Coil D.A."/>
            <person name="Jospin G."/>
            <person name="Darling A.E."/>
            <person name="Wallis C."/>
            <person name="Davis I.J."/>
            <person name="Harris S."/>
            <person name="Eisen J.A."/>
            <person name="Holcombe L.J."/>
            <person name="O'Flynn C."/>
        </authorList>
    </citation>
    <scope>NUCLEOTIDE SEQUENCE [LARGE SCALE GENOMIC DNA]</scope>
    <source>
        <strain evidence="3 4">OH2617_COT-023</strain>
    </source>
</reference>
<dbReference type="RefSeq" id="WP_124751867.1">
    <property type="nucleotide sequence ID" value="NZ_RQYS01000034.1"/>
</dbReference>
<sequence length="129" mass="14367">MSVKYIITEKGNPSKPAEPKKFYATAKADGEVTFRKLSKEISNISTTVSDTDVLAVLNVLVKALINHLSEGRIVRFGEFGSFQVSLSSEGAATRKEFNTSLIRNSKITFRPGTNLKEMLATLKYEKYEK</sequence>
<dbReference type="SUPFAM" id="SSF47729">
    <property type="entry name" value="IHF-like DNA-binding proteins"/>
    <property type="match status" value="1"/>
</dbReference>
<evidence type="ECO:0000256" key="1">
    <source>
        <dbReference type="ARBA" id="ARBA00023125"/>
    </source>
</evidence>
<dbReference type="OrthoDB" id="9809801at2"/>
<dbReference type="EMBL" id="RQYS01000034">
    <property type="protein sequence ID" value="RRD59876.1"/>
    <property type="molecule type" value="Genomic_DNA"/>
</dbReference>
<organism evidence="3 4">
    <name type="scientific">Tannerella forsythia</name>
    <name type="common">Bacteroides forsythus</name>
    <dbReference type="NCBI Taxonomy" id="28112"/>
    <lineage>
        <taxon>Bacteria</taxon>
        <taxon>Pseudomonadati</taxon>
        <taxon>Bacteroidota</taxon>
        <taxon>Bacteroidia</taxon>
        <taxon>Bacteroidales</taxon>
        <taxon>Tannerellaceae</taxon>
        <taxon>Tannerella</taxon>
    </lineage>
</organism>
<dbReference type="NCBIfam" id="TIGR01201">
    <property type="entry name" value="HU_rel"/>
    <property type="match status" value="1"/>
</dbReference>
<keyword evidence="1 3" id="KW-0238">DNA-binding</keyword>
<gene>
    <name evidence="3" type="ORF">EII40_08665</name>
</gene>
<dbReference type="InterPro" id="IPR010992">
    <property type="entry name" value="IHF-like_DNA-bd_dom_sf"/>
</dbReference>
<proteinExistence type="predicted"/>
<dbReference type="InterPro" id="IPR005902">
    <property type="entry name" value="HU_DNA-bd_put"/>
</dbReference>
<evidence type="ECO:0000313" key="3">
    <source>
        <dbReference type="EMBL" id="RRD59876.1"/>
    </source>
</evidence>
<accession>A0A3P1XP77</accession>
<evidence type="ECO:0000313" key="4">
    <source>
        <dbReference type="Proteomes" id="UP000278609"/>
    </source>
</evidence>
<dbReference type="Pfam" id="PF18291">
    <property type="entry name" value="HU-HIG"/>
    <property type="match status" value="1"/>
</dbReference>
<dbReference type="InterPro" id="IPR041607">
    <property type="entry name" value="HU-HIG"/>
</dbReference>
<dbReference type="AlphaFoldDB" id="A0A3P1XP77"/>
<dbReference type="GO" id="GO:0003677">
    <property type="term" value="F:DNA binding"/>
    <property type="evidence" value="ECO:0007669"/>
    <property type="project" value="UniProtKB-KW"/>
</dbReference>
<dbReference type="Proteomes" id="UP000278609">
    <property type="component" value="Unassembled WGS sequence"/>
</dbReference>
<protein>
    <submittedName>
        <fullName evidence="3">DNA-binding protein</fullName>
    </submittedName>
</protein>
<feature type="domain" description="HU" evidence="2">
    <location>
        <begin position="1"/>
        <end position="126"/>
    </location>
</feature>